<dbReference type="InterPro" id="IPR001029">
    <property type="entry name" value="Flagellin_N"/>
</dbReference>
<dbReference type="SUPFAM" id="SSF64518">
    <property type="entry name" value="Phase 1 flagellin"/>
    <property type="match status" value="1"/>
</dbReference>
<dbReference type="Gene3D" id="6.10.280.190">
    <property type="match status" value="1"/>
</dbReference>
<dbReference type="PANTHER" id="PTHR42792:SF2">
    <property type="entry name" value="FLAGELLIN"/>
    <property type="match status" value="1"/>
</dbReference>
<protein>
    <recommendedName>
        <fullName evidence="3">Flagellin</fullName>
    </recommendedName>
</protein>
<evidence type="ECO:0000256" key="2">
    <source>
        <dbReference type="ARBA" id="ARBA00023143"/>
    </source>
</evidence>
<feature type="domain" description="Flagellin N-terminal" evidence="4">
    <location>
        <begin position="5"/>
        <end position="140"/>
    </location>
</feature>
<keyword evidence="3" id="KW-0964">Secreted</keyword>
<comment type="subcellular location">
    <subcellularLocation>
        <location evidence="3">Secreted</location>
    </subcellularLocation>
    <subcellularLocation>
        <location evidence="3">Bacterial flagellum</location>
    </subcellularLocation>
</comment>
<dbReference type="InterPro" id="IPR046358">
    <property type="entry name" value="Flagellin_C"/>
</dbReference>
<keyword evidence="6" id="KW-0969">Cilium</keyword>
<dbReference type="Gene3D" id="1.20.1330.10">
    <property type="entry name" value="f41 fragment of flagellin, N-terminal domain"/>
    <property type="match status" value="1"/>
</dbReference>
<dbReference type="Proteomes" id="UP000778523">
    <property type="component" value="Unassembled WGS sequence"/>
</dbReference>
<feature type="domain" description="Flagellin C-terminal" evidence="5">
    <location>
        <begin position="193"/>
        <end position="278"/>
    </location>
</feature>
<dbReference type="Pfam" id="PF00700">
    <property type="entry name" value="Flagellin_C"/>
    <property type="match status" value="1"/>
</dbReference>
<accession>A0ABX2ILJ6</accession>
<gene>
    <name evidence="6" type="ORF">HJ583_009100</name>
</gene>
<dbReference type="EMBL" id="JABCSC020000002">
    <property type="protein sequence ID" value="NSL55178.1"/>
    <property type="molecule type" value="Genomic_DNA"/>
</dbReference>
<keyword evidence="2 3" id="KW-0975">Bacterial flagellum</keyword>
<dbReference type="InterPro" id="IPR042187">
    <property type="entry name" value="Flagellin_C_sub2"/>
</dbReference>
<keyword evidence="6" id="KW-0966">Cell projection</keyword>
<evidence type="ECO:0000256" key="3">
    <source>
        <dbReference type="RuleBase" id="RU362073"/>
    </source>
</evidence>
<dbReference type="PANTHER" id="PTHR42792">
    <property type="entry name" value="FLAGELLIN"/>
    <property type="match status" value="1"/>
</dbReference>
<reference evidence="6 7" key="1">
    <citation type="submission" date="2020-06" db="EMBL/GenBank/DDBJ databases">
        <title>Draft genome of Uliginosibacterium sp. IMCC34675.</title>
        <authorList>
            <person name="Song J."/>
        </authorList>
    </citation>
    <scope>NUCLEOTIDE SEQUENCE [LARGE SCALE GENOMIC DNA]</scope>
    <source>
        <strain evidence="6 7">IMCC34675</strain>
    </source>
</reference>
<evidence type="ECO:0000259" key="4">
    <source>
        <dbReference type="Pfam" id="PF00669"/>
    </source>
</evidence>
<organism evidence="6 7">
    <name type="scientific">Uliginosibacterium aquaticum</name>
    <dbReference type="NCBI Taxonomy" id="2731212"/>
    <lineage>
        <taxon>Bacteria</taxon>
        <taxon>Pseudomonadati</taxon>
        <taxon>Pseudomonadota</taxon>
        <taxon>Betaproteobacteria</taxon>
        <taxon>Rhodocyclales</taxon>
        <taxon>Zoogloeaceae</taxon>
        <taxon>Uliginosibacterium</taxon>
    </lineage>
</organism>
<dbReference type="PRINTS" id="PR00207">
    <property type="entry name" value="FLAGELLIN"/>
</dbReference>
<keyword evidence="6" id="KW-0282">Flagellum</keyword>
<dbReference type="InterPro" id="IPR001492">
    <property type="entry name" value="Flagellin"/>
</dbReference>
<name>A0ABX2ILJ6_9RHOO</name>
<evidence type="ECO:0000256" key="1">
    <source>
        <dbReference type="ARBA" id="ARBA00005709"/>
    </source>
</evidence>
<comment type="caution">
    <text evidence="6">The sequence shown here is derived from an EMBL/GenBank/DDBJ whole genome shotgun (WGS) entry which is preliminary data.</text>
</comment>
<dbReference type="Pfam" id="PF00669">
    <property type="entry name" value="Flagellin_N"/>
    <property type="match status" value="1"/>
</dbReference>
<dbReference type="RefSeq" id="WP_170021632.1">
    <property type="nucleotide sequence ID" value="NZ_JABCSC020000002.1"/>
</dbReference>
<evidence type="ECO:0000259" key="5">
    <source>
        <dbReference type="Pfam" id="PF00700"/>
    </source>
</evidence>
<evidence type="ECO:0000313" key="6">
    <source>
        <dbReference type="EMBL" id="NSL55178.1"/>
    </source>
</evidence>
<sequence>MAMTINTNVASLNAQRNLSGTQSSLATSLQRLSSGLRINSAKDDAAGLAVAERIQAQVRGFNVAIRNSNDAISLMQVADGGAGQIADNIQRMRELAVQAANGTLNSGDRDNLQVEFSALGKEITRLSEATKFNNIPLLNSASSTFTFQVGAGTTANDQISVSTVDLRASGAILVDSGSISINGSTASNALAAITNLDSAINTITTTRAGFGAALNRATAVISSLQISVENQAAARGRIVDADFAAETAQLSRNQILQQAGTAMLSQANALPQQVLQLLQG</sequence>
<dbReference type="Gene3D" id="6.10.10.10">
    <property type="entry name" value="Flagellar export chaperone, C-terminal domain"/>
    <property type="match status" value="1"/>
</dbReference>
<keyword evidence="7" id="KW-1185">Reference proteome</keyword>
<proteinExistence type="inferred from homology"/>
<evidence type="ECO:0000313" key="7">
    <source>
        <dbReference type="Proteomes" id="UP000778523"/>
    </source>
</evidence>
<comment type="similarity">
    <text evidence="1 3">Belongs to the bacterial flagellin family.</text>
</comment>
<comment type="function">
    <text evidence="3">Flagellin is the subunit protein which polymerizes to form the filaments of bacterial flagella.</text>
</comment>